<proteinExistence type="predicted"/>
<evidence type="ECO:0000313" key="2">
    <source>
        <dbReference type="Proteomes" id="UP000016462"/>
    </source>
</evidence>
<dbReference type="Gene3D" id="3.40.630.40">
    <property type="entry name" value="Zn-dependent exopeptidases"/>
    <property type="match status" value="1"/>
</dbReference>
<evidence type="ECO:0008006" key="3">
    <source>
        <dbReference type="Google" id="ProtNLM"/>
    </source>
</evidence>
<keyword evidence="2" id="KW-1185">Reference proteome</keyword>
<sequence length="256" mass="28435">MVDAAERSPVILHAPHGSTRIPSPFRDHFTIDDAGLRRELLALTDHAVDRMVRRALESCDASAVIAEVSRLVVDVERFPGDEEEMNAVGMGVLYTHGARRERIREVPEPARAELLLHFERYSSAVERLVDRALEQHGRALIIDVHSYPNQALPYELHADGRRPPLCVGYDERHMAASLLSCVREVFGHLEQADNEPFAGAYVPLKHFGRDGRVQSVMVELRRDQYMDERTGDLDGGAVDALGDAIARLARAATASG</sequence>
<dbReference type="RefSeq" id="WP_021011565.1">
    <property type="nucleotide sequence ID" value="NZ_ASHR01000036.1"/>
</dbReference>
<dbReference type="InterPro" id="IPR007709">
    <property type="entry name" value="N-FG_amidohydro"/>
</dbReference>
<dbReference type="Proteomes" id="UP000016462">
    <property type="component" value="Unassembled WGS sequence"/>
</dbReference>
<dbReference type="EMBL" id="ASHR01000036">
    <property type="protein sequence ID" value="ERG63188.1"/>
    <property type="molecule type" value="Genomic_DNA"/>
</dbReference>
<comment type="caution">
    <text evidence="1">The sequence shown here is derived from an EMBL/GenBank/DDBJ whole genome shotgun (WGS) entry which is preliminary data.</text>
</comment>
<gene>
    <name evidence="1" type="ORF">L332_01795</name>
</gene>
<dbReference type="AlphaFoldDB" id="U1L8D9"/>
<dbReference type="Pfam" id="PF05013">
    <property type="entry name" value="FGase"/>
    <property type="match status" value="1"/>
</dbReference>
<organism evidence="1 2">
    <name type="scientific">Agrococcus pavilionensis RW1</name>
    <dbReference type="NCBI Taxonomy" id="1330458"/>
    <lineage>
        <taxon>Bacteria</taxon>
        <taxon>Bacillati</taxon>
        <taxon>Actinomycetota</taxon>
        <taxon>Actinomycetes</taxon>
        <taxon>Micrococcales</taxon>
        <taxon>Microbacteriaceae</taxon>
        <taxon>Agrococcus</taxon>
    </lineage>
</organism>
<reference evidence="1 2" key="1">
    <citation type="journal article" date="2013" name="Genome Announc.">
        <title>First draft genome sequence from a member of the genus agrococcus, isolated from modern microbialites.</title>
        <authorList>
            <person name="White R.A.III."/>
            <person name="Grassa C.J."/>
            <person name="Suttle C.A."/>
        </authorList>
    </citation>
    <scope>NUCLEOTIDE SEQUENCE [LARGE SCALE GENOMIC DNA]</scope>
    <source>
        <strain evidence="1 2">RW1</strain>
    </source>
</reference>
<evidence type="ECO:0000313" key="1">
    <source>
        <dbReference type="EMBL" id="ERG63188.1"/>
    </source>
</evidence>
<name>U1L8D9_9MICO</name>
<accession>U1L8D9</accession>
<protein>
    <recommendedName>
        <fullName evidence="3">N-formylglutamate amidohydrolase</fullName>
    </recommendedName>
</protein>
<dbReference type="SUPFAM" id="SSF53187">
    <property type="entry name" value="Zn-dependent exopeptidases"/>
    <property type="match status" value="1"/>
</dbReference>